<gene>
    <name evidence="1" type="ORF">MUK42_27535</name>
</gene>
<evidence type="ECO:0000313" key="2">
    <source>
        <dbReference type="Proteomes" id="UP001055439"/>
    </source>
</evidence>
<dbReference type="EMBL" id="CP097506">
    <property type="protein sequence ID" value="URD95219.1"/>
    <property type="molecule type" value="Genomic_DNA"/>
</dbReference>
<name>A0A9E7JWR1_9LILI</name>
<keyword evidence="2" id="KW-1185">Reference proteome</keyword>
<sequence>MGHPPERTAVPLRCAQRCERLRQSLLDVARDGGRQLGVKVEGETNLPEAYPRALRQSVSCDVDATSKINIQKS</sequence>
<reference evidence="1" key="1">
    <citation type="submission" date="2022-05" db="EMBL/GenBank/DDBJ databases">
        <title>The Musa troglodytarum L. genome provides insights into the mechanism of non-climacteric behaviour and enrichment of carotenoids.</title>
        <authorList>
            <person name="Wang J."/>
        </authorList>
    </citation>
    <scope>NUCLEOTIDE SEQUENCE</scope>
    <source>
        <tissue evidence="1">Leaf</tissue>
    </source>
</reference>
<proteinExistence type="predicted"/>
<dbReference type="Proteomes" id="UP001055439">
    <property type="component" value="Chromosome 4"/>
</dbReference>
<evidence type="ECO:0000313" key="1">
    <source>
        <dbReference type="EMBL" id="URD95219.1"/>
    </source>
</evidence>
<dbReference type="AlphaFoldDB" id="A0A9E7JWR1"/>
<organism evidence="1 2">
    <name type="scientific">Musa troglodytarum</name>
    <name type="common">fe'i banana</name>
    <dbReference type="NCBI Taxonomy" id="320322"/>
    <lineage>
        <taxon>Eukaryota</taxon>
        <taxon>Viridiplantae</taxon>
        <taxon>Streptophyta</taxon>
        <taxon>Embryophyta</taxon>
        <taxon>Tracheophyta</taxon>
        <taxon>Spermatophyta</taxon>
        <taxon>Magnoliopsida</taxon>
        <taxon>Liliopsida</taxon>
        <taxon>Zingiberales</taxon>
        <taxon>Musaceae</taxon>
        <taxon>Musa</taxon>
    </lineage>
</organism>
<accession>A0A9E7JWR1</accession>
<protein>
    <submittedName>
        <fullName evidence="1">Uncharacterized protein</fullName>
    </submittedName>
</protein>